<accession>A0A915DNJ2</accession>
<evidence type="ECO:0000256" key="1">
    <source>
        <dbReference type="SAM" id="MobiDB-lite"/>
    </source>
</evidence>
<feature type="compositionally biased region" description="Polar residues" evidence="1">
    <location>
        <begin position="38"/>
        <end position="57"/>
    </location>
</feature>
<proteinExistence type="predicted"/>
<reference evidence="3" key="1">
    <citation type="submission" date="2022-11" db="UniProtKB">
        <authorList>
            <consortium name="WormBaseParasite"/>
        </authorList>
    </citation>
    <scope>IDENTIFICATION</scope>
</reference>
<sequence length="92" mass="9933">MLFGKVSIILLSVHAKNQEGAEFSLEAFEKSEEVSLSQAVNQSPARQTTSTVNTDKSFPSRPDSVENSTISSSANAAFLSKLTVVLVNFVLR</sequence>
<dbReference type="AlphaFoldDB" id="A0A915DNJ2"/>
<protein>
    <submittedName>
        <fullName evidence="3">Uncharacterized protein</fullName>
    </submittedName>
</protein>
<dbReference type="Proteomes" id="UP000887574">
    <property type="component" value="Unplaced"/>
</dbReference>
<name>A0A915DNJ2_9BILA</name>
<dbReference type="WBParaSite" id="jg21321">
    <property type="protein sequence ID" value="jg21321"/>
    <property type="gene ID" value="jg21321"/>
</dbReference>
<evidence type="ECO:0000313" key="2">
    <source>
        <dbReference type="Proteomes" id="UP000887574"/>
    </source>
</evidence>
<feature type="region of interest" description="Disordered" evidence="1">
    <location>
        <begin position="38"/>
        <end position="66"/>
    </location>
</feature>
<organism evidence="2 3">
    <name type="scientific">Ditylenchus dipsaci</name>
    <dbReference type="NCBI Taxonomy" id="166011"/>
    <lineage>
        <taxon>Eukaryota</taxon>
        <taxon>Metazoa</taxon>
        <taxon>Ecdysozoa</taxon>
        <taxon>Nematoda</taxon>
        <taxon>Chromadorea</taxon>
        <taxon>Rhabditida</taxon>
        <taxon>Tylenchina</taxon>
        <taxon>Tylenchomorpha</taxon>
        <taxon>Sphaerularioidea</taxon>
        <taxon>Anguinidae</taxon>
        <taxon>Anguininae</taxon>
        <taxon>Ditylenchus</taxon>
    </lineage>
</organism>
<keyword evidence="2" id="KW-1185">Reference proteome</keyword>
<evidence type="ECO:0000313" key="3">
    <source>
        <dbReference type="WBParaSite" id="jg21321"/>
    </source>
</evidence>